<dbReference type="InterPro" id="IPR046347">
    <property type="entry name" value="bZIP_sf"/>
</dbReference>
<dbReference type="InterPro" id="IPR013910">
    <property type="entry name" value="TF_PAP1"/>
</dbReference>
<dbReference type="SUPFAM" id="SSF111430">
    <property type="entry name" value="YAP1 redox domain"/>
    <property type="match status" value="1"/>
</dbReference>
<evidence type="ECO:0000256" key="2">
    <source>
        <dbReference type="ARBA" id="ARBA00004496"/>
    </source>
</evidence>
<dbReference type="Proteomes" id="UP001302745">
    <property type="component" value="Unassembled WGS sequence"/>
</dbReference>
<comment type="similarity">
    <text evidence="4">Belongs to the bZIP family. YAP subfamily.</text>
</comment>
<name>A0AAN6VNE3_9PEZI</name>
<evidence type="ECO:0000259" key="6">
    <source>
        <dbReference type="PROSITE" id="PS50217"/>
    </source>
</evidence>
<dbReference type="CDD" id="cd14688">
    <property type="entry name" value="bZIP_YAP"/>
    <property type="match status" value="1"/>
</dbReference>
<feature type="compositionally biased region" description="Basic and acidic residues" evidence="5">
    <location>
        <begin position="103"/>
        <end position="119"/>
    </location>
</feature>
<proteinExistence type="inferred from homology"/>
<feature type="compositionally biased region" description="Low complexity" evidence="5">
    <location>
        <begin position="346"/>
        <end position="367"/>
    </location>
</feature>
<dbReference type="GO" id="GO:0005737">
    <property type="term" value="C:cytoplasm"/>
    <property type="evidence" value="ECO:0007669"/>
    <property type="project" value="UniProtKB-SubCell"/>
</dbReference>
<dbReference type="PANTHER" id="PTHR40621">
    <property type="entry name" value="TRANSCRIPTION FACTOR KAPC-RELATED"/>
    <property type="match status" value="1"/>
</dbReference>
<dbReference type="FunFam" id="1.20.5.170:FF:000067">
    <property type="entry name" value="BZIP transcription factor"/>
    <property type="match status" value="1"/>
</dbReference>
<dbReference type="Pfam" id="PF00170">
    <property type="entry name" value="bZIP_1"/>
    <property type="match status" value="1"/>
</dbReference>
<keyword evidence="3" id="KW-0539">Nucleus</keyword>
<feature type="compositionally biased region" description="Basic and acidic residues" evidence="5">
    <location>
        <begin position="129"/>
        <end position="138"/>
    </location>
</feature>
<protein>
    <recommendedName>
        <fullName evidence="6">BZIP domain-containing protein</fullName>
    </recommendedName>
</protein>
<sequence>MTSAQNPLEGIILTPQQQSLLFAALNSNRGNNGLSNNAPSNNGLNMSPLQFDGSPVQDESFQTSPDNDYDYDYAGPDSSFDLSFDTGNQPRMIGDLPGAKRALKSDSSDAESPDKRSHPDDDEGSPGAKRRESEEKVAKKPGRKPLTTEPSSKRKAQNRAAQRAFRERKERHLKDLETKVQELEDLSRTANNENDALRAQVDKMTVELNEYKKRMALLTNGRPVNQGPATPFGSLFVNNLNDVNFQFEFPKFGSLPGPSVNKAKKSPARASPPSKQSSVDHRSPSENSQDGVSPGNSSKYSQTGLDSQAKPDLSALSSGIFTAPLTNVRGANGSSASLDSYYNMGGAASTSSPSASSNSNMGGASSSCGTSPEPFTQSPMGFKPIDTLATIGEEQPNFNNQTQDFGHFTNPGMDEFAQWLPQNDFQFDPQLFGGYRDPQENVLSQGFDESFFNEALDADFITPYNLPITSPAAPPKKNLIAQIDAAKDEDELATGNPLMKCNEVWERIQNCPKAQDGDFDLDGLCADLQKKAKCDGTGPVVSEEDFHRVVKKYLCKEEQEAAKLIATAQKLQS</sequence>
<gene>
    <name evidence="7" type="ORF">C8A00DRAFT_42872</name>
</gene>
<evidence type="ECO:0000256" key="5">
    <source>
        <dbReference type="SAM" id="MobiDB-lite"/>
    </source>
</evidence>
<reference evidence="7" key="1">
    <citation type="journal article" date="2023" name="Mol. Phylogenet. Evol.">
        <title>Genome-scale phylogeny and comparative genomics of the fungal order Sordariales.</title>
        <authorList>
            <person name="Hensen N."/>
            <person name="Bonometti L."/>
            <person name="Westerberg I."/>
            <person name="Brannstrom I.O."/>
            <person name="Guillou S."/>
            <person name="Cros-Aarteil S."/>
            <person name="Calhoun S."/>
            <person name="Haridas S."/>
            <person name="Kuo A."/>
            <person name="Mondo S."/>
            <person name="Pangilinan J."/>
            <person name="Riley R."/>
            <person name="LaButti K."/>
            <person name="Andreopoulos B."/>
            <person name="Lipzen A."/>
            <person name="Chen C."/>
            <person name="Yan M."/>
            <person name="Daum C."/>
            <person name="Ng V."/>
            <person name="Clum A."/>
            <person name="Steindorff A."/>
            <person name="Ohm R.A."/>
            <person name="Martin F."/>
            <person name="Silar P."/>
            <person name="Natvig D.O."/>
            <person name="Lalanne C."/>
            <person name="Gautier V."/>
            <person name="Ament-Velasquez S.L."/>
            <person name="Kruys A."/>
            <person name="Hutchinson M.I."/>
            <person name="Powell A.J."/>
            <person name="Barry K."/>
            <person name="Miller A.N."/>
            <person name="Grigoriev I.V."/>
            <person name="Debuchy R."/>
            <person name="Gladieux P."/>
            <person name="Hiltunen Thoren M."/>
            <person name="Johannesson H."/>
        </authorList>
    </citation>
    <scope>NUCLEOTIDE SEQUENCE</scope>
    <source>
        <strain evidence="7">CBS 538.74</strain>
    </source>
</reference>
<dbReference type="Pfam" id="PF08601">
    <property type="entry name" value="PAP1"/>
    <property type="match status" value="2"/>
</dbReference>
<comment type="subcellular location">
    <subcellularLocation>
        <location evidence="2">Cytoplasm</location>
    </subcellularLocation>
    <subcellularLocation>
        <location evidence="1">Nucleus</location>
    </subcellularLocation>
</comment>
<evidence type="ECO:0000256" key="3">
    <source>
        <dbReference type="ARBA" id="ARBA00023242"/>
    </source>
</evidence>
<dbReference type="PROSITE" id="PS00036">
    <property type="entry name" value="BZIP_BASIC"/>
    <property type="match status" value="1"/>
</dbReference>
<evidence type="ECO:0000313" key="7">
    <source>
        <dbReference type="EMBL" id="KAK4154362.1"/>
    </source>
</evidence>
<dbReference type="GO" id="GO:0001228">
    <property type="term" value="F:DNA-binding transcription activator activity, RNA polymerase II-specific"/>
    <property type="evidence" value="ECO:0007669"/>
    <property type="project" value="TreeGrafter"/>
</dbReference>
<feature type="compositionally biased region" description="Basic and acidic residues" evidence="5">
    <location>
        <begin position="164"/>
        <end position="173"/>
    </location>
</feature>
<reference evidence="7" key="2">
    <citation type="submission" date="2023-05" db="EMBL/GenBank/DDBJ databases">
        <authorList>
            <consortium name="Lawrence Berkeley National Laboratory"/>
            <person name="Steindorff A."/>
            <person name="Hensen N."/>
            <person name="Bonometti L."/>
            <person name="Westerberg I."/>
            <person name="Brannstrom I.O."/>
            <person name="Guillou S."/>
            <person name="Cros-Aarteil S."/>
            <person name="Calhoun S."/>
            <person name="Haridas S."/>
            <person name="Kuo A."/>
            <person name="Mondo S."/>
            <person name="Pangilinan J."/>
            <person name="Riley R."/>
            <person name="Labutti K."/>
            <person name="Andreopoulos B."/>
            <person name="Lipzen A."/>
            <person name="Chen C."/>
            <person name="Yanf M."/>
            <person name="Daum C."/>
            <person name="Ng V."/>
            <person name="Clum A."/>
            <person name="Ohm R."/>
            <person name="Martin F."/>
            <person name="Silar P."/>
            <person name="Natvig D."/>
            <person name="Lalanne C."/>
            <person name="Gautier V."/>
            <person name="Ament-Velasquez S.L."/>
            <person name="Kruys A."/>
            <person name="Hutchinson M.I."/>
            <person name="Powell A.J."/>
            <person name="Barry K."/>
            <person name="Miller A.N."/>
            <person name="Grigoriev I.V."/>
            <person name="Debuchy R."/>
            <person name="Gladieux P."/>
            <person name="Thoren M.H."/>
            <person name="Johannesson H."/>
        </authorList>
    </citation>
    <scope>NUCLEOTIDE SEQUENCE</scope>
    <source>
        <strain evidence="7">CBS 538.74</strain>
    </source>
</reference>
<feature type="region of interest" description="Disordered" evidence="5">
    <location>
        <begin position="27"/>
        <end position="173"/>
    </location>
</feature>
<dbReference type="InterPro" id="IPR023167">
    <property type="entry name" value="Yap1_redox_dom_sf"/>
</dbReference>
<comment type="caution">
    <text evidence="7">The sequence shown here is derived from an EMBL/GenBank/DDBJ whole genome shotgun (WGS) entry which is preliminary data.</text>
</comment>
<feature type="region of interest" description="Disordered" evidence="5">
    <location>
        <begin position="254"/>
        <end position="311"/>
    </location>
</feature>
<feature type="compositionally biased region" description="Polar residues" evidence="5">
    <location>
        <begin position="368"/>
        <end position="379"/>
    </location>
</feature>
<dbReference type="PROSITE" id="PS50217">
    <property type="entry name" value="BZIP"/>
    <property type="match status" value="1"/>
</dbReference>
<dbReference type="Gene3D" id="1.10.238.100">
    <property type="entry name" value="YAP1 redox domain. Chain B"/>
    <property type="match status" value="1"/>
</dbReference>
<dbReference type="SMART" id="SM00338">
    <property type="entry name" value="BRLZ"/>
    <property type="match status" value="1"/>
</dbReference>
<feature type="compositionally biased region" description="Low complexity" evidence="5">
    <location>
        <begin position="27"/>
        <end position="45"/>
    </location>
</feature>
<dbReference type="InterPro" id="IPR004827">
    <property type="entry name" value="bZIP"/>
</dbReference>
<dbReference type="PANTHER" id="PTHR40621:SF6">
    <property type="entry name" value="AP-1-LIKE TRANSCRIPTION FACTOR YAP1-RELATED"/>
    <property type="match status" value="1"/>
</dbReference>
<organism evidence="7 8">
    <name type="scientific">Chaetomidium leptoderma</name>
    <dbReference type="NCBI Taxonomy" id="669021"/>
    <lineage>
        <taxon>Eukaryota</taxon>
        <taxon>Fungi</taxon>
        <taxon>Dikarya</taxon>
        <taxon>Ascomycota</taxon>
        <taxon>Pezizomycotina</taxon>
        <taxon>Sordariomycetes</taxon>
        <taxon>Sordariomycetidae</taxon>
        <taxon>Sordariales</taxon>
        <taxon>Chaetomiaceae</taxon>
        <taxon>Chaetomidium</taxon>
    </lineage>
</organism>
<dbReference type="Gene3D" id="1.20.5.170">
    <property type="match status" value="1"/>
</dbReference>
<dbReference type="GO" id="GO:0090575">
    <property type="term" value="C:RNA polymerase II transcription regulator complex"/>
    <property type="evidence" value="ECO:0007669"/>
    <property type="project" value="TreeGrafter"/>
</dbReference>
<dbReference type="EMBL" id="MU856914">
    <property type="protein sequence ID" value="KAK4154362.1"/>
    <property type="molecule type" value="Genomic_DNA"/>
</dbReference>
<dbReference type="SUPFAM" id="SSF57959">
    <property type="entry name" value="Leucine zipper domain"/>
    <property type="match status" value="1"/>
</dbReference>
<evidence type="ECO:0000313" key="8">
    <source>
        <dbReference type="Proteomes" id="UP001302745"/>
    </source>
</evidence>
<accession>A0AAN6VNE3</accession>
<evidence type="ECO:0000256" key="1">
    <source>
        <dbReference type="ARBA" id="ARBA00004123"/>
    </source>
</evidence>
<feature type="compositionally biased region" description="Polar residues" evidence="5">
    <location>
        <begin position="285"/>
        <end position="306"/>
    </location>
</feature>
<dbReference type="AlphaFoldDB" id="A0AAN6VNE3"/>
<dbReference type="InterPro" id="IPR050936">
    <property type="entry name" value="AP-1-like"/>
</dbReference>
<dbReference type="GO" id="GO:0034599">
    <property type="term" value="P:cellular response to oxidative stress"/>
    <property type="evidence" value="ECO:0007669"/>
    <property type="project" value="UniProtKB-ARBA"/>
</dbReference>
<feature type="region of interest" description="Disordered" evidence="5">
    <location>
        <begin position="346"/>
        <end position="382"/>
    </location>
</feature>
<feature type="compositionally biased region" description="Polar residues" evidence="5">
    <location>
        <begin position="57"/>
        <end position="66"/>
    </location>
</feature>
<keyword evidence="8" id="KW-1185">Reference proteome</keyword>
<dbReference type="GO" id="GO:0000976">
    <property type="term" value="F:transcription cis-regulatory region binding"/>
    <property type="evidence" value="ECO:0007669"/>
    <property type="project" value="InterPro"/>
</dbReference>
<evidence type="ECO:0000256" key="4">
    <source>
        <dbReference type="ARBA" id="ARBA00038132"/>
    </source>
</evidence>
<feature type="domain" description="BZIP" evidence="6">
    <location>
        <begin position="148"/>
        <end position="211"/>
    </location>
</feature>